<dbReference type="GO" id="GO:0016791">
    <property type="term" value="F:phosphatase activity"/>
    <property type="evidence" value="ECO:0007669"/>
    <property type="project" value="TreeGrafter"/>
</dbReference>
<feature type="domain" description="PPM-type phosphatase" evidence="3">
    <location>
        <begin position="111"/>
        <end position="326"/>
    </location>
</feature>
<reference evidence="4" key="1">
    <citation type="submission" date="2006-10" db="EMBL/GenBank/DDBJ databases">
        <title>Complete sequence of Solibacter usitatus Ellin6076.</title>
        <authorList>
            <consortium name="US DOE Joint Genome Institute"/>
            <person name="Copeland A."/>
            <person name="Lucas S."/>
            <person name="Lapidus A."/>
            <person name="Barry K."/>
            <person name="Detter J.C."/>
            <person name="Glavina del Rio T."/>
            <person name="Hammon N."/>
            <person name="Israni S."/>
            <person name="Dalin E."/>
            <person name="Tice H."/>
            <person name="Pitluck S."/>
            <person name="Thompson L.S."/>
            <person name="Brettin T."/>
            <person name="Bruce D."/>
            <person name="Han C."/>
            <person name="Tapia R."/>
            <person name="Gilna P."/>
            <person name="Schmutz J."/>
            <person name="Larimer F."/>
            <person name="Land M."/>
            <person name="Hauser L."/>
            <person name="Kyrpides N."/>
            <person name="Mikhailova N."/>
            <person name="Janssen P.H."/>
            <person name="Kuske C.R."/>
            <person name="Richardson P."/>
        </authorList>
    </citation>
    <scope>NUCLEOTIDE SEQUENCE</scope>
    <source>
        <strain evidence="4">Ellin6076</strain>
    </source>
</reference>
<dbReference type="AlphaFoldDB" id="Q020R1"/>
<evidence type="ECO:0000256" key="2">
    <source>
        <dbReference type="PROSITE-ProRule" id="PRU00510"/>
    </source>
</evidence>
<dbReference type="PROSITE" id="PS51746">
    <property type="entry name" value="PPM_2"/>
    <property type="match status" value="1"/>
</dbReference>
<dbReference type="Gene3D" id="3.60.40.10">
    <property type="entry name" value="PPM-type phosphatase domain"/>
    <property type="match status" value="1"/>
</dbReference>
<sequence>MNAASAVAAHTFRPQLLERRSRLQAAAGSVPDDYFAGLIAEIDAALARIEHGQFGICESCHDSIEQDRLAHNPLIRFCLDHLSQAELRAHQQDLDLATQIQSKLLPPRDLALDHWETQYRYQPVGAVGGDYCELIILGDGKSLFFAVGDVAGKGVAASLLMTHLSAIFRSLLSLDLSLADLVARANRLFCESTAPAHYATLVCGRATPLGIELCSAGHCPPLVVRRDATERLDSTGLPLGLFCGGQYAVRNINLDDGESLVLYSDGITEAQDPAGDDYQEERLIRALRDRVDQSSGTMADGVLQDVARFRQTRPPVDDMTLLIVRRRR</sequence>
<evidence type="ECO:0000313" key="4">
    <source>
        <dbReference type="EMBL" id="ABJ84583.1"/>
    </source>
</evidence>
<dbReference type="SUPFAM" id="SSF57716">
    <property type="entry name" value="Glucocorticoid receptor-like (DNA-binding domain)"/>
    <property type="match status" value="1"/>
</dbReference>
<keyword evidence="1" id="KW-0378">Hydrolase</keyword>
<name>Q020R1_SOLUE</name>
<dbReference type="STRING" id="234267.Acid_3611"/>
<dbReference type="KEGG" id="sus:Acid_3611"/>
<dbReference type="PROSITE" id="PS51128">
    <property type="entry name" value="ZF_DKSA_2"/>
    <property type="match status" value="1"/>
</dbReference>
<dbReference type="PANTHER" id="PTHR43156:SF2">
    <property type="entry name" value="STAGE II SPORULATION PROTEIN E"/>
    <property type="match status" value="1"/>
</dbReference>
<proteinExistence type="predicted"/>
<dbReference type="InterPro" id="IPR001932">
    <property type="entry name" value="PPM-type_phosphatase-like_dom"/>
</dbReference>
<feature type="zinc finger region" description="dksA C4-type" evidence="2">
    <location>
        <begin position="57"/>
        <end position="81"/>
    </location>
</feature>
<dbReference type="SUPFAM" id="SSF81606">
    <property type="entry name" value="PP2C-like"/>
    <property type="match status" value="1"/>
</dbReference>
<organism evidence="4">
    <name type="scientific">Solibacter usitatus (strain Ellin6076)</name>
    <dbReference type="NCBI Taxonomy" id="234267"/>
    <lineage>
        <taxon>Bacteria</taxon>
        <taxon>Pseudomonadati</taxon>
        <taxon>Acidobacteriota</taxon>
        <taxon>Terriglobia</taxon>
        <taxon>Bryobacterales</taxon>
        <taxon>Solibacteraceae</taxon>
        <taxon>Candidatus Solibacter</taxon>
    </lineage>
</organism>
<protein>
    <submittedName>
        <fullName evidence="4">Serine phosphatase</fullName>
    </submittedName>
</protein>
<accession>Q020R1</accession>
<dbReference type="HOGENOM" id="CLU_000445_43_1_0"/>
<gene>
    <name evidence="4" type="ordered locus">Acid_3611</name>
</gene>
<dbReference type="SMART" id="SM00331">
    <property type="entry name" value="PP2C_SIG"/>
    <property type="match status" value="1"/>
</dbReference>
<dbReference type="PANTHER" id="PTHR43156">
    <property type="entry name" value="STAGE II SPORULATION PROTEIN E-RELATED"/>
    <property type="match status" value="1"/>
</dbReference>
<evidence type="ECO:0000259" key="3">
    <source>
        <dbReference type="PROSITE" id="PS51746"/>
    </source>
</evidence>
<dbReference type="FunCoup" id="Q020R1">
    <property type="interactions" value="22"/>
</dbReference>
<dbReference type="eggNOG" id="COG2208">
    <property type="taxonomic scope" value="Bacteria"/>
</dbReference>
<dbReference type="InterPro" id="IPR052016">
    <property type="entry name" value="Bact_Sigma-Reg"/>
</dbReference>
<dbReference type="OrthoDB" id="5241041at2"/>
<evidence type="ECO:0000256" key="1">
    <source>
        <dbReference type="ARBA" id="ARBA00022801"/>
    </source>
</evidence>
<dbReference type="Gene3D" id="1.20.120.910">
    <property type="entry name" value="DksA, coiled-coil domain"/>
    <property type="match status" value="1"/>
</dbReference>
<dbReference type="InterPro" id="IPR036457">
    <property type="entry name" value="PPM-type-like_dom_sf"/>
</dbReference>
<dbReference type="eggNOG" id="COG1734">
    <property type="taxonomic scope" value="Bacteria"/>
</dbReference>
<dbReference type="Pfam" id="PF07228">
    <property type="entry name" value="SpoIIE"/>
    <property type="match status" value="1"/>
</dbReference>
<dbReference type="EMBL" id="CP000473">
    <property type="protein sequence ID" value="ABJ84583.1"/>
    <property type="molecule type" value="Genomic_DNA"/>
</dbReference>
<dbReference type="InParanoid" id="Q020R1"/>